<dbReference type="EMBL" id="JBFTWV010000168">
    <property type="protein sequence ID" value="KAL2784759.1"/>
    <property type="molecule type" value="Genomic_DNA"/>
</dbReference>
<sequence length="154" mass="16958">MSSSTRSITLSQPTPPPEDHFTIYITSIQTTLEAPITTWTLILAPPTNEDCIFCDIVLLDGNKHAPLTISRGETFRVPFVIKDKIVHLNRMCTAPVTKAQMVIDEAHFAIHGRQVWTLSFLMALEDEGIAPQGTVGCYENQTVVDETVTGSGIM</sequence>
<evidence type="ECO:0000313" key="1">
    <source>
        <dbReference type="EMBL" id="KAL2784759.1"/>
    </source>
</evidence>
<dbReference type="Proteomes" id="UP001610563">
    <property type="component" value="Unassembled WGS sequence"/>
</dbReference>
<protein>
    <submittedName>
        <fullName evidence="1">Uncharacterized protein</fullName>
    </submittedName>
</protein>
<evidence type="ECO:0000313" key="2">
    <source>
        <dbReference type="Proteomes" id="UP001610563"/>
    </source>
</evidence>
<keyword evidence="2" id="KW-1185">Reference proteome</keyword>
<reference evidence="1 2" key="1">
    <citation type="submission" date="2024-07" db="EMBL/GenBank/DDBJ databases">
        <title>Section-level genome sequencing and comparative genomics of Aspergillus sections Usti and Cavernicolus.</title>
        <authorList>
            <consortium name="Lawrence Berkeley National Laboratory"/>
            <person name="Nybo J.L."/>
            <person name="Vesth T.C."/>
            <person name="Theobald S."/>
            <person name="Frisvad J.C."/>
            <person name="Larsen T.O."/>
            <person name="Kjaerboelling I."/>
            <person name="Rothschild-Mancinelli K."/>
            <person name="Lyhne E.K."/>
            <person name="Kogle M.E."/>
            <person name="Barry K."/>
            <person name="Clum A."/>
            <person name="Na H."/>
            <person name="Ledsgaard L."/>
            <person name="Lin J."/>
            <person name="Lipzen A."/>
            <person name="Kuo A."/>
            <person name="Riley R."/>
            <person name="Mondo S."/>
            <person name="Labutti K."/>
            <person name="Haridas S."/>
            <person name="Pangalinan J."/>
            <person name="Salamov A.A."/>
            <person name="Simmons B.A."/>
            <person name="Magnuson J.K."/>
            <person name="Chen J."/>
            <person name="Drula E."/>
            <person name="Henrissat B."/>
            <person name="Wiebenga A."/>
            <person name="Lubbers R.J."/>
            <person name="Gomes A.C."/>
            <person name="Makela M.R."/>
            <person name="Stajich J."/>
            <person name="Grigoriev I.V."/>
            <person name="Mortensen U.H."/>
            <person name="De Vries R.P."/>
            <person name="Baker S.E."/>
            <person name="Andersen M.R."/>
        </authorList>
    </citation>
    <scope>NUCLEOTIDE SEQUENCE [LARGE SCALE GENOMIC DNA]</scope>
    <source>
        <strain evidence="1 2">CBS 209.92</strain>
    </source>
</reference>
<accession>A0ABR4FNE3</accession>
<name>A0ABR4FNE3_9EURO</name>
<comment type="caution">
    <text evidence="1">The sequence shown here is derived from an EMBL/GenBank/DDBJ whole genome shotgun (WGS) entry which is preliminary data.</text>
</comment>
<proteinExistence type="predicted"/>
<organism evidence="1 2">
    <name type="scientific">Aspergillus keveii</name>
    <dbReference type="NCBI Taxonomy" id="714993"/>
    <lineage>
        <taxon>Eukaryota</taxon>
        <taxon>Fungi</taxon>
        <taxon>Dikarya</taxon>
        <taxon>Ascomycota</taxon>
        <taxon>Pezizomycotina</taxon>
        <taxon>Eurotiomycetes</taxon>
        <taxon>Eurotiomycetidae</taxon>
        <taxon>Eurotiales</taxon>
        <taxon>Aspergillaceae</taxon>
        <taxon>Aspergillus</taxon>
        <taxon>Aspergillus subgen. Nidulantes</taxon>
    </lineage>
</organism>
<gene>
    <name evidence="1" type="ORF">BJX66DRAFT_343746</name>
</gene>